<gene>
    <name evidence="1" type="primary">ubiT</name>
    <name evidence="3" type="ORF">GCM10025770_39900</name>
</gene>
<accession>A0ABP9R9B1</accession>
<keyword evidence="4" id="KW-1185">Reference proteome</keyword>
<dbReference type="SUPFAM" id="SSF55718">
    <property type="entry name" value="SCP-like"/>
    <property type="match status" value="1"/>
</dbReference>
<dbReference type="HAMAP" id="MF_02231">
    <property type="entry name" value="UbiT"/>
    <property type="match status" value="1"/>
</dbReference>
<dbReference type="EMBL" id="BAABLD010000027">
    <property type="protein sequence ID" value="GAA5173050.1"/>
    <property type="molecule type" value="Genomic_DNA"/>
</dbReference>
<sequence>MLPTEFPVPTLFARIGPRLPQKPWSLALALSLNATRQLGKLPDDVSFMAGRSVAICVQDLGATATITLQPNGRFAPSTGTADVRFTAQLADLVRIIRRQEDPDTLFFQRRLLIEGDTELGLTLKNLLDSIELPAWLMTHS</sequence>
<reference evidence="4" key="1">
    <citation type="journal article" date="2019" name="Int. J. Syst. Evol. Microbiol.">
        <title>The Global Catalogue of Microorganisms (GCM) 10K type strain sequencing project: providing services to taxonomists for standard genome sequencing and annotation.</title>
        <authorList>
            <consortium name="The Broad Institute Genomics Platform"/>
            <consortium name="The Broad Institute Genome Sequencing Center for Infectious Disease"/>
            <person name="Wu L."/>
            <person name="Ma J."/>
        </authorList>
    </citation>
    <scope>NUCLEOTIDE SEQUENCE [LARGE SCALE GENOMIC DNA]</scope>
    <source>
        <strain evidence="4">JCM 18715</strain>
    </source>
</reference>
<comment type="similarity">
    <text evidence="1">Belongs to the UbiT family.</text>
</comment>
<organism evidence="3 4">
    <name type="scientific">Viridibacterium curvum</name>
    <dbReference type="NCBI Taxonomy" id="1101404"/>
    <lineage>
        <taxon>Bacteria</taxon>
        <taxon>Pseudomonadati</taxon>
        <taxon>Pseudomonadota</taxon>
        <taxon>Betaproteobacteria</taxon>
        <taxon>Rhodocyclales</taxon>
        <taxon>Rhodocyclaceae</taxon>
        <taxon>Viridibacterium</taxon>
    </lineage>
</organism>
<evidence type="ECO:0000256" key="1">
    <source>
        <dbReference type="HAMAP-Rule" id="MF_02231"/>
    </source>
</evidence>
<comment type="caution">
    <text evidence="3">The sequence shown here is derived from an EMBL/GenBank/DDBJ whole genome shotgun (WGS) entry which is preliminary data.</text>
</comment>
<dbReference type="InterPro" id="IPR016830">
    <property type="entry name" value="UbiT"/>
</dbReference>
<comment type="function">
    <text evidence="1">Required for O(2)-independent ubiquinone (coenzyme Q) biosynthesis. Likely functions as an accessory factor.</text>
</comment>
<feature type="domain" description="SCP2" evidence="2">
    <location>
        <begin position="40"/>
        <end position="128"/>
    </location>
</feature>
<comment type="pathway">
    <text evidence="1">Cofactor biosynthesis; ubiquinone biosynthesis.</text>
</comment>
<dbReference type="InterPro" id="IPR036527">
    <property type="entry name" value="SCP2_sterol-bd_dom_sf"/>
</dbReference>
<dbReference type="Proteomes" id="UP001500547">
    <property type="component" value="Unassembled WGS sequence"/>
</dbReference>
<keyword evidence="1" id="KW-0831">Ubiquinone biosynthesis</keyword>
<evidence type="ECO:0000313" key="4">
    <source>
        <dbReference type="Proteomes" id="UP001500547"/>
    </source>
</evidence>
<evidence type="ECO:0000313" key="3">
    <source>
        <dbReference type="EMBL" id="GAA5173050.1"/>
    </source>
</evidence>
<name>A0ABP9R9B1_9RHOO</name>
<dbReference type="Pfam" id="PF02036">
    <property type="entry name" value="SCP2"/>
    <property type="match status" value="1"/>
</dbReference>
<proteinExistence type="inferred from homology"/>
<protein>
    <recommendedName>
        <fullName evidence="1">Ubiquinone biosynthesis accessory factor UbiT</fullName>
    </recommendedName>
</protein>
<dbReference type="Gene3D" id="3.30.1050.10">
    <property type="entry name" value="SCP2 sterol-binding domain"/>
    <property type="match status" value="1"/>
</dbReference>
<dbReference type="InterPro" id="IPR003033">
    <property type="entry name" value="SCP2_sterol-bd_dom"/>
</dbReference>
<evidence type="ECO:0000259" key="2">
    <source>
        <dbReference type="Pfam" id="PF02036"/>
    </source>
</evidence>